<dbReference type="Proteomes" id="UP000614410">
    <property type="component" value="Unassembled WGS sequence"/>
</dbReference>
<evidence type="ECO:0000313" key="6">
    <source>
        <dbReference type="Proteomes" id="UP000614410"/>
    </source>
</evidence>
<dbReference type="Pfam" id="PF02522">
    <property type="entry name" value="Antibiotic_NAT"/>
    <property type="match status" value="1"/>
</dbReference>
<protein>
    <recommendedName>
        <fullName evidence="4">Aminoglycoside N(3)-acetyltransferase</fullName>
        <ecNumber evidence="4">2.3.1.-</ecNumber>
    </recommendedName>
</protein>
<comment type="caution">
    <text evidence="5">The sequence shown here is derived from an EMBL/GenBank/DDBJ whole genome shotgun (WGS) entry which is preliminary data.</text>
</comment>
<evidence type="ECO:0000256" key="3">
    <source>
        <dbReference type="ARBA" id="ARBA00023315"/>
    </source>
</evidence>
<comment type="similarity">
    <text evidence="1 4">Belongs to the antibiotic N-acetyltransferase family.</text>
</comment>
<dbReference type="EC" id="2.3.1.-" evidence="4"/>
<dbReference type="AlphaFoldDB" id="A0A934NJ92"/>
<dbReference type="EMBL" id="JAEKNN010000029">
    <property type="protein sequence ID" value="MBJ7609069.1"/>
    <property type="molecule type" value="Genomic_DNA"/>
</dbReference>
<dbReference type="InterPro" id="IPR028345">
    <property type="entry name" value="Antibiotic_NAT-like"/>
</dbReference>
<keyword evidence="3 4" id="KW-0012">Acyltransferase</keyword>
<proteinExistence type="inferred from homology"/>
<keyword evidence="4" id="KW-0046">Antibiotic resistance</keyword>
<reference evidence="5 6" key="1">
    <citation type="submission" date="2020-10" db="EMBL/GenBank/DDBJ databases">
        <title>Ca. Dormibacterota MAGs.</title>
        <authorList>
            <person name="Montgomery K."/>
        </authorList>
    </citation>
    <scope>NUCLEOTIDE SEQUENCE [LARGE SCALE GENOMIC DNA]</scope>
    <source>
        <strain evidence="5">Mitchell_Peninsula_5</strain>
    </source>
</reference>
<name>A0A934NJ92_9BACT</name>
<dbReference type="PANTHER" id="PTHR11104">
    <property type="entry name" value="AMINOGLYCOSIDE N3-ACETYLTRANSFERASE"/>
    <property type="match status" value="1"/>
</dbReference>
<evidence type="ECO:0000256" key="1">
    <source>
        <dbReference type="ARBA" id="ARBA00006383"/>
    </source>
</evidence>
<dbReference type="PANTHER" id="PTHR11104:SF0">
    <property type="entry name" value="SPBETA PROPHAGE-DERIVED AMINOGLYCOSIDE N(3')-ACETYLTRANSFERASE-LIKE PROTEIN YOKD"/>
    <property type="match status" value="1"/>
</dbReference>
<organism evidence="5 6">
    <name type="scientific">Candidatus Amunia macphersoniae</name>
    <dbReference type="NCBI Taxonomy" id="3127014"/>
    <lineage>
        <taxon>Bacteria</taxon>
        <taxon>Bacillati</taxon>
        <taxon>Candidatus Dormiibacterota</taxon>
        <taxon>Candidatus Dormibacteria</taxon>
        <taxon>Candidatus Aeolococcales</taxon>
        <taxon>Candidatus Aeolococcaceae</taxon>
        <taxon>Candidatus Amunia</taxon>
    </lineage>
</organism>
<sequence>MTTARELAGDLLRLGVVAGEVVMVHASLRRIGPVEDGATGVIEALDLAVGPGGTLLMTLGDRDDWAWVNQLPPTERAGSLAEALPFDCLRAPADPDVGVLGEVFRQCPGTLVSDHPEGRFGARGHLAHQLTSDVPWDDYYGSGSPLERLCQAHGKVLRLGADPDTVTLLHYAEYLAPLSSKRRVVRHRRVLGSDGPEIRTITCLDDTNGVADHPGEDYFALILGAYLRTGRGRGGVVGRARSELIDAADLVDFGVAWMAENLAPGA</sequence>
<evidence type="ECO:0000256" key="2">
    <source>
        <dbReference type="ARBA" id="ARBA00022679"/>
    </source>
</evidence>
<dbReference type="GO" id="GO:0046677">
    <property type="term" value="P:response to antibiotic"/>
    <property type="evidence" value="ECO:0007669"/>
    <property type="project" value="UniProtKB-KW"/>
</dbReference>
<comment type="catalytic activity">
    <reaction evidence="4">
        <text>a 2-deoxystreptamine antibiotic + acetyl-CoA = an N(3)-acetyl-2-deoxystreptamine antibiotic + CoA + H(+)</text>
        <dbReference type="Rhea" id="RHEA:12665"/>
        <dbReference type="ChEBI" id="CHEBI:15378"/>
        <dbReference type="ChEBI" id="CHEBI:57287"/>
        <dbReference type="ChEBI" id="CHEBI:57288"/>
        <dbReference type="ChEBI" id="CHEBI:57921"/>
        <dbReference type="ChEBI" id="CHEBI:77452"/>
        <dbReference type="EC" id="2.3.1.81"/>
    </reaction>
</comment>
<evidence type="ECO:0000313" key="5">
    <source>
        <dbReference type="EMBL" id="MBJ7609069.1"/>
    </source>
</evidence>
<dbReference type="GO" id="GO:0046353">
    <property type="term" value="F:aminoglycoside 3-N-acetyltransferase activity"/>
    <property type="evidence" value="ECO:0007669"/>
    <property type="project" value="UniProtKB-EC"/>
</dbReference>
<keyword evidence="2 4" id="KW-0808">Transferase</keyword>
<evidence type="ECO:0000256" key="4">
    <source>
        <dbReference type="RuleBase" id="RU365031"/>
    </source>
</evidence>
<gene>
    <name evidence="5" type="ORF">JF887_06515</name>
</gene>
<dbReference type="InterPro" id="IPR003679">
    <property type="entry name" value="Amioglycoside_AcTrfase"/>
</dbReference>
<dbReference type="SUPFAM" id="SSF110710">
    <property type="entry name" value="TTHA0583/YokD-like"/>
    <property type="match status" value="1"/>
</dbReference>
<accession>A0A934NJ92</accession>